<evidence type="ECO:0000313" key="8">
    <source>
        <dbReference type="Proteomes" id="UP000481153"/>
    </source>
</evidence>
<proteinExistence type="predicted"/>
<gene>
    <name evidence="7" type="ORF">Ae201684_007158</name>
</gene>
<feature type="domain" description="FYVE-type" evidence="6">
    <location>
        <begin position="36"/>
        <end position="94"/>
    </location>
</feature>
<evidence type="ECO:0000313" key="7">
    <source>
        <dbReference type="EMBL" id="KAF0736711.1"/>
    </source>
</evidence>
<comment type="caution">
    <text evidence="7">The sequence shown here is derived from an EMBL/GenBank/DDBJ whole genome shotgun (WGS) entry which is preliminary data.</text>
</comment>
<dbReference type="Gene3D" id="3.30.40.10">
    <property type="entry name" value="Zinc/RING finger domain, C3HC4 (zinc finger)"/>
    <property type="match status" value="1"/>
</dbReference>
<feature type="region of interest" description="Disordered" evidence="5">
    <location>
        <begin position="124"/>
        <end position="145"/>
    </location>
</feature>
<dbReference type="Pfam" id="PF01363">
    <property type="entry name" value="FYVE"/>
    <property type="match status" value="1"/>
</dbReference>
<dbReference type="Proteomes" id="UP000481153">
    <property type="component" value="Unassembled WGS sequence"/>
</dbReference>
<dbReference type="EMBL" id="VJMJ01000088">
    <property type="protein sequence ID" value="KAF0736711.1"/>
    <property type="molecule type" value="Genomic_DNA"/>
</dbReference>
<keyword evidence="3" id="KW-0862">Zinc</keyword>
<sequence>MSHDSSETSNSEDAVFSAPSHELKPGEDYVIPWTRNEEVDRCMVCDTPFSLFLRRHHCRSCGDVVCAPCAESKREVFGLVGLHRVCDPCLANGVWVDPVIQRRRRDRLDDDVVETHSFHSEDLKEMRAASATASQVDSDPDMDESEDDLAELDLFYRRYAPQDAANAKEQLAFYGADRELMWRMLCARYNVAFPPMLDEEDDDNGGSNFDDDAASAGPEECAVDQDDVEHQPTTTHTSTTPPATVMEPAVEPHIERTEDDSDERRCSPESEPEALDVSKDTSAATQEVHEPEEQRAAVPVEPSPSTLVKNTPVDLVSKPSPSTNSNLSWVCAIALGMSFMVRKKHPSVTALHMTAVAALLVPKCRALLVNFWRRRPAVAPLPRQLVP</sequence>
<dbReference type="InterPro" id="IPR011011">
    <property type="entry name" value="Znf_FYVE_PHD"/>
</dbReference>
<evidence type="ECO:0000256" key="5">
    <source>
        <dbReference type="SAM" id="MobiDB-lite"/>
    </source>
</evidence>
<evidence type="ECO:0000256" key="3">
    <source>
        <dbReference type="ARBA" id="ARBA00022833"/>
    </source>
</evidence>
<dbReference type="PANTHER" id="PTHR39490:SF8">
    <property type="entry name" value="ZINC FINGER FYVE DOMAIN-CONTAINING PROTEIN 21"/>
    <property type="match status" value="1"/>
</dbReference>
<feature type="region of interest" description="Disordered" evidence="5">
    <location>
        <begin position="198"/>
        <end position="322"/>
    </location>
</feature>
<evidence type="ECO:0000259" key="6">
    <source>
        <dbReference type="PROSITE" id="PS50178"/>
    </source>
</evidence>
<feature type="compositionally biased region" description="Low complexity" evidence="5">
    <location>
        <begin position="232"/>
        <end position="244"/>
    </location>
</feature>
<protein>
    <recommendedName>
        <fullName evidence="6">FYVE-type domain-containing protein</fullName>
    </recommendedName>
</protein>
<accession>A0A6G0X9R5</accession>
<dbReference type="InterPro" id="IPR017455">
    <property type="entry name" value="Znf_FYVE-rel"/>
</dbReference>
<dbReference type="InterPro" id="IPR052113">
    <property type="entry name" value="FYVE-type_Zinc_Finger"/>
</dbReference>
<feature type="compositionally biased region" description="Acidic residues" evidence="5">
    <location>
        <begin position="198"/>
        <end position="213"/>
    </location>
</feature>
<evidence type="ECO:0000256" key="1">
    <source>
        <dbReference type="ARBA" id="ARBA00022723"/>
    </source>
</evidence>
<evidence type="ECO:0000256" key="2">
    <source>
        <dbReference type="ARBA" id="ARBA00022771"/>
    </source>
</evidence>
<dbReference type="CDD" id="cd00065">
    <property type="entry name" value="FYVE_like_SF"/>
    <property type="match status" value="1"/>
</dbReference>
<dbReference type="GO" id="GO:0008270">
    <property type="term" value="F:zinc ion binding"/>
    <property type="evidence" value="ECO:0007669"/>
    <property type="project" value="UniProtKB-KW"/>
</dbReference>
<dbReference type="SUPFAM" id="SSF57903">
    <property type="entry name" value="FYVE/PHD zinc finger"/>
    <property type="match status" value="1"/>
</dbReference>
<keyword evidence="1" id="KW-0479">Metal-binding</keyword>
<dbReference type="InterPro" id="IPR000306">
    <property type="entry name" value="Znf_FYVE"/>
</dbReference>
<dbReference type="SMART" id="SM00064">
    <property type="entry name" value="FYVE"/>
    <property type="match status" value="1"/>
</dbReference>
<reference evidence="7 8" key="1">
    <citation type="submission" date="2019-07" db="EMBL/GenBank/DDBJ databases">
        <title>Genomics analysis of Aphanomyces spp. identifies a new class of oomycete effector associated with host adaptation.</title>
        <authorList>
            <person name="Gaulin E."/>
        </authorList>
    </citation>
    <scope>NUCLEOTIDE SEQUENCE [LARGE SCALE GENOMIC DNA]</scope>
    <source>
        <strain evidence="7 8">ATCC 201684</strain>
    </source>
</reference>
<dbReference type="PROSITE" id="PS50178">
    <property type="entry name" value="ZF_FYVE"/>
    <property type="match status" value="1"/>
</dbReference>
<dbReference type="AlphaFoldDB" id="A0A6G0X9R5"/>
<organism evidence="7 8">
    <name type="scientific">Aphanomyces euteiches</name>
    <dbReference type="NCBI Taxonomy" id="100861"/>
    <lineage>
        <taxon>Eukaryota</taxon>
        <taxon>Sar</taxon>
        <taxon>Stramenopiles</taxon>
        <taxon>Oomycota</taxon>
        <taxon>Saprolegniomycetes</taxon>
        <taxon>Saprolegniales</taxon>
        <taxon>Verrucalvaceae</taxon>
        <taxon>Aphanomyces</taxon>
    </lineage>
</organism>
<feature type="region of interest" description="Disordered" evidence="5">
    <location>
        <begin position="1"/>
        <end position="22"/>
    </location>
</feature>
<dbReference type="InterPro" id="IPR013083">
    <property type="entry name" value="Znf_RING/FYVE/PHD"/>
</dbReference>
<evidence type="ECO:0000256" key="4">
    <source>
        <dbReference type="PROSITE-ProRule" id="PRU00091"/>
    </source>
</evidence>
<name>A0A6G0X9R5_9STRA</name>
<keyword evidence="2 4" id="KW-0863">Zinc-finger</keyword>
<keyword evidence="8" id="KW-1185">Reference proteome</keyword>
<feature type="compositionally biased region" description="Basic and acidic residues" evidence="5">
    <location>
        <begin position="250"/>
        <end position="268"/>
    </location>
</feature>
<dbReference type="PANTHER" id="PTHR39490">
    <property type="entry name" value="ARRESTIN DOMAIN-CONTAINING PROTEIN D"/>
    <property type="match status" value="1"/>
</dbReference>
<dbReference type="VEuPathDB" id="FungiDB:AeMF1_010802"/>